<dbReference type="EMBL" id="CBTJ020000043">
    <property type="protein sequence ID" value="CDI02963.1"/>
    <property type="molecule type" value="Genomic_DNA"/>
</dbReference>
<dbReference type="STRING" id="1400863.BN873_360057"/>
<sequence>MNLAALLRDELQAVERLKRLLTAEYDALKSRDVAGLEHAVAEKHVCLDDLRGLIAHRLHDLQALGFSADAQGLAAYLETLPVPERAEAGKLWAALTQATEQVHQQNEVNGTVIAASRHHVERTLAILRGRDSLDFLYDQETRKVFSGSTQPIAKA</sequence>
<evidence type="ECO:0000256" key="2">
    <source>
        <dbReference type="ARBA" id="ARBA00007703"/>
    </source>
</evidence>
<evidence type="ECO:0000313" key="5">
    <source>
        <dbReference type="EMBL" id="CDI02963.1"/>
    </source>
</evidence>
<dbReference type="RefSeq" id="WP_048673509.1">
    <property type="nucleotide sequence ID" value="NZ_CBTJ020000043.1"/>
</dbReference>
<evidence type="ECO:0000256" key="3">
    <source>
        <dbReference type="ARBA" id="ARBA00022795"/>
    </source>
</evidence>
<comment type="function">
    <text evidence="1">Required for the efficient initiation of filament assembly.</text>
</comment>
<dbReference type="SUPFAM" id="SSF140566">
    <property type="entry name" value="FlgN-like"/>
    <property type="match status" value="1"/>
</dbReference>
<feature type="coiled-coil region" evidence="4">
    <location>
        <begin position="4"/>
        <end position="31"/>
    </location>
</feature>
<proteinExistence type="inferred from homology"/>
<evidence type="ECO:0000256" key="1">
    <source>
        <dbReference type="ARBA" id="ARBA00002397"/>
    </source>
</evidence>
<keyword evidence="6" id="KW-1185">Reference proteome</keyword>
<dbReference type="AlphaFoldDB" id="W6MDJ3"/>
<comment type="caution">
    <text evidence="5">The sequence shown here is derived from an EMBL/GenBank/DDBJ whole genome shotgun (WGS) entry which is preliminary data.</text>
</comment>
<keyword evidence="4" id="KW-0175">Coiled coil</keyword>
<protein>
    <submittedName>
        <fullName evidence="5">FlgN domain protein</fullName>
    </submittedName>
</protein>
<accession>W6MDJ3</accession>
<dbReference type="InterPro" id="IPR007809">
    <property type="entry name" value="FlgN-like"/>
</dbReference>
<evidence type="ECO:0000313" key="6">
    <source>
        <dbReference type="Proteomes" id="UP000035760"/>
    </source>
</evidence>
<reference evidence="5" key="2">
    <citation type="submission" date="2014-03" db="EMBL/GenBank/DDBJ databases">
        <title>Candidatus Competibacter-lineage genomes retrieved from metagenomes reveal functional metabolic diversity.</title>
        <authorList>
            <person name="McIlroy S.J."/>
            <person name="Albertsen M."/>
            <person name="Andresen E.K."/>
            <person name="Saunders A.M."/>
            <person name="Kristiansen R."/>
            <person name="Stokholm-Bjerregaard M."/>
            <person name="Nielsen K.L."/>
            <person name="Nielsen P.H."/>
        </authorList>
    </citation>
    <scope>NUCLEOTIDE SEQUENCE</scope>
    <source>
        <strain evidence="5">Run_A_D11</strain>
    </source>
</reference>
<gene>
    <name evidence="5" type="ORF">BN873_360057</name>
</gene>
<dbReference type="OrthoDB" id="5734604at2"/>
<reference evidence="5" key="1">
    <citation type="submission" date="2013-07" db="EMBL/GenBank/DDBJ databases">
        <authorList>
            <person name="McIlroy S."/>
        </authorList>
    </citation>
    <scope>NUCLEOTIDE SEQUENCE [LARGE SCALE GENOMIC DNA]</scope>
    <source>
        <strain evidence="5">Run_A_D11</strain>
    </source>
</reference>
<organism evidence="5 6">
    <name type="scientific">Candidatus Competibacter denitrificans Run_A_D11</name>
    <dbReference type="NCBI Taxonomy" id="1400863"/>
    <lineage>
        <taxon>Bacteria</taxon>
        <taxon>Pseudomonadati</taxon>
        <taxon>Pseudomonadota</taxon>
        <taxon>Gammaproteobacteria</taxon>
        <taxon>Candidatus Competibacteraceae</taxon>
        <taxon>Candidatus Competibacter</taxon>
    </lineage>
</organism>
<comment type="similarity">
    <text evidence="2">Belongs to the FlgN family.</text>
</comment>
<dbReference type="GO" id="GO:0044780">
    <property type="term" value="P:bacterial-type flagellum assembly"/>
    <property type="evidence" value="ECO:0007669"/>
    <property type="project" value="InterPro"/>
</dbReference>
<dbReference type="Proteomes" id="UP000035760">
    <property type="component" value="Unassembled WGS sequence"/>
</dbReference>
<dbReference type="Gene3D" id="1.20.58.300">
    <property type="entry name" value="FlgN-like"/>
    <property type="match status" value="1"/>
</dbReference>
<dbReference type="InterPro" id="IPR036679">
    <property type="entry name" value="FlgN-like_sf"/>
</dbReference>
<name>W6MDJ3_9GAMM</name>
<dbReference type="Pfam" id="PF05130">
    <property type="entry name" value="FlgN"/>
    <property type="match status" value="1"/>
</dbReference>
<evidence type="ECO:0000256" key="4">
    <source>
        <dbReference type="SAM" id="Coils"/>
    </source>
</evidence>
<keyword evidence="3" id="KW-1005">Bacterial flagellum biogenesis</keyword>